<dbReference type="EMBL" id="CP163302">
    <property type="protein sequence ID" value="XDP47460.1"/>
    <property type="molecule type" value="Genomic_DNA"/>
</dbReference>
<reference evidence="2" key="1">
    <citation type="submission" date="2024-07" db="EMBL/GenBank/DDBJ databases">
        <authorList>
            <person name="fu j."/>
        </authorList>
    </citation>
    <scope>NUCLEOTIDE SEQUENCE</scope>
    <source>
        <strain evidence="2">P10A9</strain>
    </source>
</reference>
<evidence type="ECO:0000313" key="2">
    <source>
        <dbReference type="EMBL" id="XDP47460.1"/>
    </source>
</evidence>
<organism evidence="2">
    <name type="scientific">Sinomonas puerhi</name>
    <dbReference type="NCBI Taxonomy" id="3238584"/>
    <lineage>
        <taxon>Bacteria</taxon>
        <taxon>Bacillati</taxon>
        <taxon>Actinomycetota</taxon>
        <taxon>Actinomycetes</taxon>
        <taxon>Micrococcales</taxon>
        <taxon>Micrococcaceae</taxon>
        <taxon>Sinomonas</taxon>
    </lineage>
</organism>
<feature type="region of interest" description="Disordered" evidence="1">
    <location>
        <begin position="1"/>
        <end position="66"/>
    </location>
</feature>
<name>A0AB39L984_9MICC</name>
<dbReference type="AlphaFoldDB" id="A0AB39L984"/>
<evidence type="ECO:0000256" key="1">
    <source>
        <dbReference type="SAM" id="MobiDB-lite"/>
    </source>
</evidence>
<dbReference type="KEGG" id="spue:AB5L97_17010"/>
<protein>
    <submittedName>
        <fullName evidence="2">Uncharacterized protein</fullName>
    </submittedName>
</protein>
<dbReference type="RefSeq" id="WP_369047501.1">
    <property type="nucleotide sequence ID" value="NZ_CP163302.1"/>
</dbReference>
<gene>
    <name evidence="2" type="ORF">AB5L97_17010</name>
</gene>
<proteinExistence type="predicted"/>
<accession>A0AB39L984</accession>
<sequence>MHRKADHGGALDGALGTGLRPMVRSMGTQSGREIMRSVFGTAPKRRREGPETPQRLARDPATSGSR</sequence>